<keyword evidence="3" id="KW-1185">Reference proteome</keyword>
<dbReference type="EMBL" id="CAMXCT030004548">
    <property type="protein sequence ID" value="CAL4796827.1"/>
    <property type="molecule type" value="Genomic_DNA"/>
</dbReference>
<dbReference type="AlphaFoldDB" id="A0A9P1DFY9"/>
<organism evidence="1">
    <name type="scientific">Cladocopium goreaui</name>
    <dbReference type="NCBI Taxonomy" id="2562237"/>
    <lineage>
        <taxon>Eukaryota</taxon>
        <taxon>Sar</taxon>
        <taxon>Alveolata</taxon>
        <taxon>Dinophyceae</taxon>
        <taxon>Suessiales</taxon>
        <taxon>Symbiodiniaceae</taxon>
        <taxon>Cladocopium</taxon>
    </lineage>
</organism>
<evidence type="ECO:0000313" key="3">
    <source>
        <dbReference type="Proteomes" id="UP001152797"/>
    </source>
</evidence>
<dbReference type="EMBL" id="CAMXCT010004548">
    <property type="protein sequence ID" value="CAI4009515.1"/>
    <property type="molecule type" value="Genomic_DNA"/>
</dbReference>
<dbReference type="Proteomes" id="UP001152797">
    <property type="component" value="Unassembled WGS sequence"/>
</dbReference>
<reference evidence="2" key="2">
    <citation type="submission" date="2024-04" db="EMBL/GenBank/DDBJ databases">
        <authorList>
            <person name="Chen Y."/>
            <person name="Shah S."/>
            <person name="Dougan E. K."/>
            <person name="Thang M."/>
            <person name="Chan C."/>
        </authorList>
    </citation>
    <scope>NUCLEOTIDE SEQUENCE [LARGE SCALE GENOMIC DNA]</scope>
</reference>
<dbReference type="EMBL" id="CAMXCT020004548">
    <property type="protein sequence ID" value="CAL1162890.1"/>
    <property type="molecule type" value="Genomic_DNA"/>
</dbReference>
<protein>
    <submittedName>
        <fullName evidence="1">Uncharacterized protein</fullName>
    </submittedName>
</protein>
<evidence type="ECO:0000313" key="1">
    <source>
        <dbReference type="EMBL" id="CAI4009515.1"/>
    </source>
</evidence>
<gene>
    <name evidence="1" type="ORF">C1SCF055_LOCUS34867</name>
</gene>
<accession>A0A9P1DFY9</accession>
<reference evidence="1" key="1">
    <citation type="submission" date="2022-10" db="EMBL/GenBank/DDBJ databases">
        <authorList>
            <person name="Chen Y."/>
            <person name="Dougan E. K."/>
            <person name="Chan C."/>
            <person name="Rhodes N."/>
            <person name="Thang M."/>
        </authorList>
    </citation>
    <scope>NUCLEOTIDE SEQUENCE</scope>
</reference>
<proteinExistence type="predicted"/>
<comment type="caution">
    <text evidence="1">The sequence shown here is derived from an EMBL/GenBank/DDBJ whole genome shotgun (WGS) entry which is preliminary data.</text>
</comment>
<evidence type="ECO:0000313" key="2">
    <source>
        <dbReference type="EMBL" id="CAL1162890.1"/>
    </source>
</evidence>
<name>A0A9P1DFY9_9DINO</name>
<sequence length="1154" mass="130319">MRAYADRTSESGFWLDWLDAALFASNNEKTLAFVSHCRANDAPLEIQHASHFLKEIPGLSDDEADHTVHRNMDTWLLLSCNVSFDRKLAANHWIPCVFKEVMAEKTYSELVDQQIAKLKVLIATRQSDLLDVELEEDEEVAAHISASLNEEICMHTMCIEMIEELDTILQVAPIFVPADGDCMAWSLRCLFAGAYLNQNYKSKASAKSVLYVRNIIYQMWHEKADDEFWQQVFAFCYQDHMLEQEPEPCEQEPEVNKKVKRAARASRAAPIPIAAREPADPTLKAPTSVHERFMDPPVPDVEEMVSASLLNGHKPKMVSMDEVGDEEEDDPRKRKMRRHTRLLKKKPMDIQKLKQQQLIKFLASKHLTNGDFMRLHKRSAIFRKAGACPEGNFQHFRAHLLAGTLPGCETCQGWMTENDVTLEKIQEMLREVEAGAPLAIQDQPEQQEASEKHSSCKPRESRADIRKACLEYLEKVPHIEVVDGHVLRYRCTICCNKKCPEGKINKLGEKPTLNTVETFVQDHLKSQTHVKALAMLASVAPPVEQAEQHEDCEGEPCEGYWVSNDQSTGTLHFYNEEFLVWMAHTKLDTKASHTYHQNHTDGTWRVQHKSCTGFRPRGVLCCNLCEKLGEPKNVQRLVVSFTRNFTAAHLLCRKLYSTPEDVNAWIKEIDRSAFGRFNCKIWDGLQKLTLIQLQAFVAASYQTFPEHLMTNTLRYFKSTVVDPCLRVNVSKIDASLAPVVAQFVSALANRRLNELDELNVRMADACVRGQLDASPFLQGILLQMMRKLDKDRRGVSMVGRPMGSTALEHQLMSDAAFEFALAGKNRELAMKLGQSLRPKSLCTDELPRHSLPNPTLSLADNRSEILRENLQTINRLFSLAAGQQERRLILAIDHTYLTRHVAQAKVGGVAGLVGPAWSPCGGEDDGSLPFAQMTREAARTAAAPLMLECLCWNPAESSKNRVFSMCSQPMALKAIVKAKGGHPVNPRNAGKWVMLNVVGKVMEKAAWIVRYITFDAHCSHAWFREAFFGNLETVKQTDLDQVPFFRNLKHRPLPKHALPFFPLQLCEYDGLPVAAIPGVCHAMKNCAGQLISPLRTITFGRFSADSSAARRMCMPPSAFVRDDRQSDHLVALMFNPYFLITDPDTSSVHYINGF</sequence>